<dbReference type="GO" id="GO:0003824">
    <property type="term" value="F:catalytic activity"/>
    <property type="evidence" value="ECO:0007669"/>
    <property type="project" value="InterPro"/>
</dbReference>
<dbReference type="PANTHER" id="PTHR33273:SF4">
    <property type="entry name" value="ENDONUCLEASE_EXONUCLEASE_PHOSPHATASE DOMAIN-CONTAINING PROTEIN"/>
    <property type="match status" value="1"/>
</dbReference>
<dbReference type="InterPro" id="IPR005135">
    <property type="entry name" value="Endo/exonuclease/phosphatase"/>
</dbReference>
<dbReference type="Proteomes" id="UP000691718">
    <property type="component" value="Unassembled WGS sequence"/>
</dbReference>
<proteinExistence type="predicted"/>
<dbReference type="PANTHER" id="PTHR33273">
    <property type="entry name" value="DOMAIN-CONTAINING PROTEIN, PUTATIVE-RELATED"/>
    <property type="match status" value="1"/>
</dbReference>
<feature type="domain" description="Endonuclease/exonuclease/phosphatase" evidence="2">
    <location>
        <begin position="22"/>
        <end position="217"/>
    </location>
</feature>
<gene>
    <name evidence="3" type="ORF">PAPOLLO_LOCUS5381</name>
</gene>
<keyword evidence="4" id="KW-1185">Reference proteome</keyword>
<organism evidence="3 4">
    <name type="scientific">Parnassius apollo</name>
    <name type="common">Apollo butterfly</name>
    <name type="synonym">Papilio apollo</name>
    <dbReference type="NCBI Taxonomy" id="110799"/>
    <lineage>
        <taxon>Eukaryota</taxon>
        <taxon>Metazoa</taxon>
        <taxon>Ecdysozoa</taxon>
        <taxon>Arthropoda</taxon>
        <taxon>Hexapoda</taxon>
        <taxon>Insecta</taxon>
        <taxon>Pterygota</taxon>
        <taxon>Neoptera</taxon>
        <taxon>Endopterygota</taxon>
        <taxon>Lepidoptera</taxon>
        <taxon>Glossata</taxon>
        <taxon>Ditrysia</taxon>
        <taxon>Papilionoidea</taxon>
        <taxon>Papilionidae</taxon>
        <taxon>Parnassiinae</taxon>
        <taxon>Parnassini</taxon>
        <taxon>Parnassius</taxon>
        <taxon>Parnassius</taxon>
    </lineage>
</organism>
<protein>
    <submittedName>
        <fullName evidence="3">(apollo) hypothetical protein</fullName>
    </submittedName>
</protein>
<evidence type="ECO:0000313" key="3">
    <source>
        <dbReference type="EMBL" id="CAG4955738.1"/>
    </source>
</evidence>
<accession>A0A8S3WFC3</accession>
<sequence>MPEPSAPAISHGRIKPKGLSLVSFNIRGLRNNLPELRLFLRDREADLLLLQETHLSPKVSKGLSIKNYSLLRNDRPDRKGGGTAIYYKKSLHCSHIPNPTLTSMEATITRLAMTRHQSIIIASCYIPSGTLPVKSDFEAILALGGSVIMFGDFNSKHTEWTCRTTTGSGKVLLNISAVTHYPDNVNYASDVLDLALVKGVSLNLRAIESLDDLGSDHRPASLLLGHQPSPTPTSKTYTNWKGF</sequence>
<evidence type="ECO:0000259" key="2">
    <source>
        <dbReference type="Pfam" id="PF03372"/>
    </source>
</evidence>
<evidence type="ECO:0000256" key="1">
    <source>
        <dbReference type="SAM" id="MobiDB-lite"/>
    </source>
</evidence>
<reference evidence="3" key="1">
    <citation type="submission" date="2021-04" db="EMBL/GenBank/DDBJ databases">
        <authorList>
            <person name="Tunstrom K."/>
        </authorList>
    </citation>
    <scope>NUCLEOTIDE SEQUENCE</scope>
</reference>
<dbReference type="OrthoDB" id="7487383at2759"/>
<evidence type="ECO:0000313" key="4">
    <source>
        <dbReference type="Proteomes" id="UP000691718"/>
    </source>
</evidence>
<dbReference type="AlphaFoldDB" id="A0A8S3WFC3"/>
<name>A0A8S3WFC3_PARAO</name>
<comment type="caution">
    <text evidence="3">The sequence shown here is derived from an EMBL/GenBank/DDBJ whole genome shotgun (WGS) entry which is preliminary data.</text>
</comment>
<feature type="compositionally biased region" description="Polar residues" evidence="1">
    <location>
        <begin position="232"/>
        <end position="243"/>
    </location>
</feature>
<dbReference type="Pfam" id="PF03372">
    <property type="entry name" value="Exo_endo_phos"/>
    <property type="match status" value="1"/>
</dbReference>
<feature type="region of interest" description="Disordered" evidence="1">
    <location>
        <begin position="222"/>
        <end position="243"/>
    </location>
</feature>
<dbReference type="EMBL" id="CAJQZP010000301">
    <property type="protein sequence ID" value="CAG4955738.1"/>
    <property type="molecule type" value="Genomic_DNA"/>
</dbReference>